<comment type="caution">
    <text evidence="8">The sequence shown here is derived from an EMBL/GenBank/DDBJ whole genome shotgun (WGS) entry which is preliminary data.</text>
</comment>
<organism evidence="8 9">
    <name type="scientific">Candidatus Caccosoma faecigallinarum</name>
    <dbReference type="NCBI Taxonomy" id="2840720"/>
    <lineage>
        <taxon>Bacteria</taxon>
        <taxon>Bacillati</taxon>
        <taxon>Bacillota</taxon>
        <taxon>Bacillota incertae sedis</taxon>
        <taxon>Candidatus Caccosoma</taxon>
    </lineage>
</organism>
<feature type="transmembrane region" description="Helical" evidence="6">
    <location>
        <begin position="412"/>
        <end position="432"/>
    </location>
</feature>
<reference evidence="8" key="1">
    <citation type="submission" date="2020-10" db="EMBL/GenBank/DDBJ databases">
        <authorList>
            <person name="Gilroy R."/>
        </authorList>
    </citation>
    <scope>NUCLEOTIDE SEQUENCE</scope>
    <source>
        <strain evidence="8">14508</strain>
    </source>
</reference>
<dbReference type="InterPro" id="IPR011701">
    <property type="entry name" value="MFS"/>
</dbReference>
<feature type="transmembrane region" description="Helical" evidence="6">
    <location>
        <begin position="12"/>
        <end position="33"/>
    </location>
</feature>
<reference evidence="8" key="2">
    <citation type="journal article" date="2021" name="PeerJ">
        <title>Extensive microbial diversity within the chicken gut microbiome revealed by metagenomics and culture.</title>
        <authorList>
            <person name="Gilroy R."/>
            <person name="Ravi A."/>
            <person name="Getino M."/>
            <person name="Pursley I."/>
            <person name="Horton D.L."/>
            <person name="Alikhan N.F."/>
            <person name="Baker D."/>
            <person name="Gharbi K."/>
            <person name="Hall N."/>
            <person name="Watson M."/>
            <person name="Adriaenssens E.M."/>
            <person name="Foster-Nyarko E."/>
            <person name="Jarju S."/>
            <person name="Secka A."/>
            <person name="Antonio M."/>
            <person name="Oren A."/>
            <person name="Chaudhuri R.R."/>
            <person name="La Ragione R."/>
            <person name="Hildebrand F."/>
            <person name="Pallen M.J."/>
        </authorList>
    </citation>
    <scope>NUCLEOTIDE SEQUENCE</scope>
    <source>
        <strain evidence="8">14508</strain>
    </source>
</reference>
<comment type="subcellular location">
    <subcellularLocation>
        <location evidence="1">Cell membrane</location>
        <topology evidence="1">Multi-pass membrane protein</topology>
    </subcellularLocation>
</comment>
<feature type="transmembrane region" description="Helical" evidence="6">
    <location>
        <begin position="89"/>
        <end position="109"/>
    </location>
</feature>
<feature type="transmembrane region" description="Helical" evidence="6">
    <location>
        <begin position="340"/>
        <end position="363"/>
    </location>
</feature>
<feature type="transmembrane region" description="Helical" evidence="6">
    <location>
        <begin position="186"/>
        <end position="206"/>
    </location>
</feature>
<feature type="transmembrane region" description="Helical" evidence="6">
    <location>
        <begin position="384"/>
        <end position="406"/>
    </location>
</feature>
<keyword evidence="2" id="KW-0813">Transport</keyword>
<dbReference type="GO" id="GO:0005886">
    <property type="term" value="C:plasma membrane"/>
    <property type="evidence" value="ECO:0007669"/>
    <property type="project" value="UniProtKB-SubCell"/>
</dbReference>
<evidence type="ECO:0000256" key="1">
    <source>
        <dbReference type="ARBA" id="ARBA00004651"/>
    </source>
</evidence>
<keyword evidence="3 6" id="KW-0812">Transmembrane</keyword>
<keyword evidence="5 6" id="KW-0472">Membrane</keyword>
<gene>
    <name evidence="8" type="ORF">IAD04_05160</name>
</gene>
<evidence type="ECO:0000256" key="3">
    <source>
        <dbReference type="ARBA" id="ARBA00022692"/>
    </source>
</evidence>
<dbReference type="GO" id="GO:0022857">
    <property type="term" value="F:transmembrane transporter activity"/>
    <property type="evidence" value="ECO:0007669"/>
    <property type="project" value="InterPro"/>
</dbReference>
<dbReference type="Proteomes" id="UP000886893">
    <property type="component" value="Unassembled WGS sequence"/>
</dbReference>
<feature type="transmembrane region" description="Helical" evidence="6">
    <location>
        <begin position="53"/>
        <end position="77"/>
    </location>
</feature>
<name>A0A9D1GAA4_9FIRM</name>
<feature type="transmembrane region" description="Helical" evidence="6">
    <location>
        <begin position="312"/>
        <end position="334"/>
    </location>
</feature>
<protein>
    <submittedName>
        <fullName evidence="8">MFS transporter</fullName>
    </submittedName>
</protein>
<feature type="transmembrane region" description="Helical" evidence="6">
    <location>
        <begin position="285"/>
        <end position="305"/>
    </location>
</feature>
<dbReference type="AlphaFoldDB" id="A0A9D1GAA4"/>
<dbReference type="Gene3D" id="1.20.1250.20">
    <property type="entry name" value="MFS general substrate transporter like domains"/>
    <property type="match status" value="2"/>
</dbReference>
<feature type="domain" description="Major facilitator superfamily (MFS) profile" evidence="7">
    <location>
        <begin position="5"/>
        <end position="436"/>
    </location>
</feature>
<sequence length="456" mass="51369">MEKKQLKLNYKNTFLIGLAFFAILMLWQVYNTYCPLILEELLANRYEDANKLTYVIGIIMAMDNLAALILMPIFGVLSDKTKTKKGKRMPYILIGMLASALLFPLIATFYLLNSLMGVILLMMLVLIIMQGYRSPAVALMPDITPKPLRSKANGIINLVGYIGAIIAGALAMVFKKTDGSSQSLVYLWPFVIASIFMLIAMFILYFKVDEIKLLKENKEAIEYGEKYSQSLENVSEERPLSKKDFKNLIIILIAIFFWFMSFNAIETFNSLFCQKILNDSGIHGTFTIILTVSSIISFIVLSPLADKIGRKASILIGLLGLIIGLTIIAILAYFTPVESIANWVWAIYVCTILIGFSWALVNINSYPMIVEMANKNNIGKFTGYYYSASMIAQTLTPILIGIIMSLNDSGLRLLYVYSAFMMILATVVFLFVKERKSSKEIRKENKSFLERMGEDN</sequence>
<dbReference type="Pfam" id="PF07690">
    <property type="entry name" value="MFS_1"/>
    <property type="match status" value="1"/>
</dbReference>
<feature type="transmembrane region" description="Helical" evidence="6">
    <location>
        <begin position="154"/>
        <end position="174"/>
    </location>
</feature>
<dbReference type="EMBL" id="DVKI01000160">
    <property type="protein sequence ID" value="HIT17743.1"/>
    <property type="molecule type" value="Genomic_DNA"/>
</dbReference>
<keyword evidence="4 6" id="KW-1133">Transmembrane helix</keyword>
<feature type="transmembrane region" description="Helical" evidence="6">
    <location>
        <begin position="115"/>
        <end position="133"/>
    </location>
</feature>
<dbReference type="SUPFAM" id="SSF103473">
    <property type="entry name" value="MFS general substrate transporter"/>
    <property type="match status" value="1"/>
</dbReference>
<evidence type="ECO:0000313" key="8">
    <source>
        <dbReference type="EMBL" id="HIT17743.1"/>
    </source>
</evidence>
<dbReference type="InterPro" id="IPR036259">
    <property type="entry name" value="MFS_trans_sf"/>
</dbReference>
<evidence type="ECO:0000313" key="9">
    <source>
        <dbReference type="Proteomes" id="UP000886893"/>
    </source>
</evidence>
<dbReference type="InterPro" id="IPR020846">
    <property type="entry name" value="MFS_dom"/>
</dbReference>
<dbReference type="InterPro" id="IPR005829">
    <property type="entry name" value="Sugar_transporter_CS"/>
</dbReference>
<evidence type="ECO:0000256" key="2">
    <source>
        <dbReference type="ARBA" id="ARBA00022448"/>
    </source>
</evidence>
<feature type="transmembrane region" description="Helical" evidence="6">
    <location>
        <begin position="248"/>
        <end position="265"/>
    </location>
</feature>
<accession>A0A9D1GAA4</accession>
<evidence type="ECO:0000256" key="6">
    <source>
        <dbReference type="SAM" id="Phobius"/>
    </source>
</evidence>
<dbReference type="PROSITE" id="PS50850">
    <property type="entry name" value="MFS"/>
    <property type="match status" value="1"/>
</dbReference>
<dbReference type="PANTHER" id="PTHR23528:SF1">
    <property type="entry name" value="MAJOR FACILITATOR SUPERFAMILY (MFS) PROFILE DOMAIN-CONTAINING PROTEIN"/>
    <property type="match status" value="1"/>
</dbReference>
<dbReference type="PROSITE" id="PS00216">
    <property type="entry name" value="SUGAR_TRANSPORT_1"/>
    <property type="match status" value="1"/>
</dbReference>
<evidence type="ECO:0000256" key="5">
    <source>
        <dbReference type="ARBA" id="ARBA00023136"/>
    </source>
</evidence>
<proteinExistence type="predicted"/>
<dbReference type="PANTHER" id="PTHR23528">
    <property type="match status" value="1"/>
</dbReference>
<evidence type="ECO:0000256" key="4">
    <source>
        <dbReference type="ARBA" id="ARBA00022989"/>
    </source>
</evidence>
<evidence type="ECO:0000259" key="7">
    <source>
        <dbReference type="PROSITE" id="PS50850"/>
    </source>
</evidence>